<gene>
    <name evidence="1" type="ORF">CRE_24063</name>
</gene>
<name>E3MVL0_CAERE</name>
<dbReference type="InParanoid" id="E3MVL0"/>
<evidence type="ECO:0000313" key="2">
    <source>
        <dbReference type="Proteomes" id="UP000008281"/>
    </source>
</evidence>
<dbReference type="OrthoDB" id="5789013at2759"/>
<accession>E3MVL0</accession>
<keyword evidence="2" id="KW-1185">Reference proteome</keyword>
<evidence type="ECO:0000313" key="1">
    <source>
        <dbReference type="EMBL" id="EFP10219.1"/>
    </source>
</evidence>
<dbReference type="OMA" id="SMHTHES"/>
<protein>
    <submittedName>
        <fullName evidence="1">Uncharacterized protein</fullName>
    </submittedName>
</protein>
<sequence length="227" mass="26648">MSRIPINLEKPILDFESRQVPVFQEVIENFEEKCCDEHHPQRLQVAQSARNSLKLLRMSWEAKVTTERDQLSVYAQVMGVTVGDVLEQKNNIDYHVSDIIHILFVFLLFQRFSLILAQWCTKLSHIQKEFQSMHTHESSQLLTLKMPPGSHEVSQNHFRMHFRKAIMAYTVLTSFDRNLPSLTPVVQFFIAQIINESRTYHDPAVYHMVSLFIEHIIREANSLMLQR</sequence>
<dbReference type="Proteomes" id="UP000008281">
    <property type="component" value="Unassembled WGS sequence"/>
</dbReference>
<dbReference type="HOGENOM" id="CLU_1267908_0_0_1"/>
<proteinExistence type="predicted"/>
<dbReference type="eggNOG" id="ENOG502TI4N">
    <property type="taxonomic scope" value="Eukaryota"/>
</dbReference>
<organism evidence="2">
    <name type="scientific">Caenorhabditis remanei</name>
    <name type="common">Caenorhabditis vulgaris</name>
    <dbReference type="NCBI Taxonomy" id="31234"/>
    <lineage>
        <taxon>Eukaryota</taxon>
        <taxon>Metazoa</taxon>
        <taxon>Ecdysozoa</taxon>
        <taxon>Nematoda</taxon>
        <taxon>Chromadorea</taxon>
        <taxon>Rhabditida</taxon>
        <taxon>Rhabditina</taxon>
        <taxon>Rhabditomorpha</taxon>
        <taxon>Rhabditoidea</taxon>
        <taxon>Rhabditidae</taxon>
        <taxon>Peloderinae</taxon>
        <taxon>Caenorhabditis</taxon>
    </lineage>
</organism>
<dbReference type="AlphaFoldDB" id="E3MVL0"/>
<dbReference type="EMBL" id="DS268483">
    <property type="protein sequence ID" value="EFP10219.1"/>
    <property type="molecule type" value="Genomic_DNA"/>
</dbReference>
<reference evidence="1" key="1">
    <citation type="submission" date="2007-07" db="EMBL/GenBank/DDBJ databases">
        <title>PCAP assembly of the Caenorhabditis remanei genome.</title>
        <authorList>
            <consortium name="The Caenorhabditis remanei Sequencing Consortium"/>
            <person name="Wilson R.K."/>
        </authorList>
    </citation>
    <scope>NUCLEOTIDE SEQUENCE [LARGE SCALE GENOMIC DNA]</scope>
    <source>
        <strain evidence="1">PB4641</strain>
    </source>
</reference>
<dbReference type="FunCoup" id="E3MVL0">
    <property type="interactions" value="478"/>
</dbReference>